<sequence length="107" mass="11260">MAILPTPTGGAGASQDAADVHAYDEPGVQARDLRGRGEAGAGHSLQKAAARAVHAHLRREAEDVKRVASKMLRGKPAVAALGDLTDLRTYEHIQTALSSKDGRLPRT</sequence>
<dbReference type="GeneID" id="116548812"/>
<proteinExistence type="predicted"/>
<name>A0A6J3HJD5_SAPAP</name>
<dbReference type="Proteomes" id="UP000504640">
    <property type="component" value="Unplaced"/>
</dbReference>
<protein>
    <submittedName>
        <fullName evidence="3">Uncharacterized protein LOC116548812</fullName>
    </submittedName>
</protein>
<dbReference type="Gene3D" id="3.30.830.10">
    <property type="entry name" value="Metalloenzyme, LuxS/M16 peptidase-like"/>
    <property type="match status" value="1"/>
</dbReference>
<gene>
    <name evidence="3" type="primary">LOC116548812</name>
</gene>
<evidence type="ECO:0000256" key="1">
    <source>
        <dbReference type="SAM" id="MobiDB-lite"/>
    </source>
</evidence>
<evidence type="ECO:0000313" key="2">
    <source>
        <dbReference type="Proteomes" id="UP000504640"/>
    </source>
</evidence>
<dbReference type="RefSeq" id="XP_032130215.1">
    <property type="nucleotide sequence ID" value="XM_032274324.1"/>
</dbReference>
<accession>A0A6J3HJD5</accession>
<feature type="region of interest" description="Disordered" evidence="1">
    <location>
        <begin position="1"/>
        <end position="21"/>
    </location>
</feature>
<reference evidence="3" key="1">
    <citation type="submission" date="2025-08" db="UniProtKB">
        <authorList>
            <consortium name="RefSeq"/>
        </authorList>
    </citation>
    <scope>IDENTIFICATION</scope>
    <source>
        <tissue evidence="3">Blood</tissue>
    </source>
</reference>
<dbReference type="AlphaFoldDB" id="A0A6J3HJD5"/>
<keyword evidence="2" id="KW-1185">Reference proteome</keyword>
<organism evidence="2 3">
    <name type="scientific">Sapajus apella</name>
    <name type="common">Brown-capped capuchin</name>
    <name type="synonym">Cebus apella</name>
    <dbReference type="NCBI Taxonomy" id="9515"/>
    <lineage>
        <taxon>Eukaryota</taxon>
        <taxon>Metazoa</taxon>
        <taxon>Chordata</taxon>
        <taxon>Craniata</taxon>
        <taxon>Vertebrata</taxon>
        <taxon>Euteleostomi</taxon>
        <taxon>Mammalia</taxon>
        <taxon>Eutheria</taxon>
        <taxon>Euarchontoglires</taxon>
        <taxon>Primates</taxon>
        <taxon>Haplorrhini</taxon>
        <taxon>Platyrrhini</taxon>
        <taxon>Cebidae</taxon>
        <taxon>Cebinae</taxon>
        <taxon>Sapajus</taxon>
    </lineage>
</organism>
<evidence type="ECO:0000313" key="3">
    <source>
        <dbReference type="RefSeq" id="XP_032130215.1"/>
    </source>
</evidence>